<dbReference type="Proteomes" id="UP001229244">
    <property type="component" value="Unassembled WGS sequence"/>
</dbReference>
<name>A0AAE4ATX2_9HYPH</name>
<evidence type="ECO:0000313" key="2">
    <source>
        <dbReference type="Proteomes" id="UP001229244"/>
    </source>
</evidence>
<evidence type="ECO:0000313" key="1">
    <source>
        <dbReference type="EMBL" id="MDQ0317726.1"/>
    </source>
</evidence>
<dbReference type="EMBL" id="JAUSUL010000008">
    <property type="protein sequence ID" value="MDQ0317726.1"/>
    <property type="molecule type" value="Genomic_DNA"/>
</dbReference>
<dbReference type="RefSeq" id="WP_306887654.1">
    <property type="nucleotide sequence ID" value="NZ_JAUSUL010000008.1"/>
</dbReference>
<gene>
    <name evidence="1" type="ORF">J2S73_004213</name>
</gene>
<comment type="caution">
    <text evidence="1">The sequence shown here is derived from an EMBL/GenBank/DDBJ whole genome shotgun (WGS) entry which is preliminary data.</text>
</comment>
<protein>
    <submittedName>
        <fullName evidence="1">Uncharacterized protein</fullName>
    </submittedName>
</protein>
<keyword evidence="2" id="KW-1185">Reference proteome</keyword>
<reference evidence="1" key="1">
    <citation type="submission" date="2023-07" db="EMBL/GenBank/DDBJ databases">
        <title>Genomic Encyclopedia of Type Strains, Phase IV (KMG-IV): sequencing the most valuable type-strain genomes for metagenomic binning, comparative biology and taxonomic classification.</title>
        <authorList>
            <person name="Goeker M."/>
        </authorList>
    </citation>
    <scope>NUCLEOTIDE SEQUENCE</scope>
    <source>
        <strain evidence="1">DSM 21202</strain>
    </source>
</reference>
<proteinExistence type="predicted"/>
<dbReference type="AlphaFoldDB" id="A0AAE4ATX2"/>
<sequence length="424" mass="47559">MPQSDMIPAPAEARLFPIAPNWDERVRASIEYKTDIITAGVGSEQRRAVRDNPRRVIEFTALLGWQERIVADYFMAGALPYPVVIPDPTRHIVLTEELVAPYQENPPDGPYTFEAAEYVSDTTTETPPAWLEVGDTVMVATPYTGYQMEPRTIGGFSANDIFFSDEDGSAFPAYSTVHPVLFGHCRVEPRSVRYSNRVASLPVTFEVIPGSEIFEPTAPGFTLDGLEVLEIKPNWASSPSMTYSFPREVIDYGYGRIGNHIPYDFPARIMKYEYLARDPGEVKYITDFFMRKRGRRNSFLVPTWEDDVPYQAIGGNGRQIVIADPTFGAIYTGSTVFRRILLRMTDGRLLYFKIESITSLPETGSSVITTVERMPIEEISPATLQGISWVLPVRFGSDRLDVDWVTGSSAQVALTFQTLEDLTI</sequence>
<accession>A0AAE4ATX2</accession>
<organism evidence="1 2">
    <name type="scientific">Amorphus orientalis</name>
    <dbReference type="NCBI Taxonomy" id="649198"/>
    <lineage>
        <taxon>Bacteria</taxon>
        <taxon>Pseudomonadati</taxon>
        <taxon>Pseudomonadota</taxon>
        <taxon>Alphaproteobacteria</taxon>
        <taxon>Hyphomicrobiales</taxon>
        <taxon>Amorphaceae</taxon>
        <taxon>Amorphus</taxon>
    </lineage>
</organism>